<evidence type="ECO:0000313" key="1">
    <source>
        <dbReference type="EMBL" id="KAK5530832.1"/>
    </source>
</evidence>
<keyword evidence="2" id="KW-1185">Reference proteome</keyword>
<dbReference type="SUPFAM" id="SSF52540">
    <property type="entry name" value="P-loop containing nucleoside triphosphate hydrolases"/>
    <property type="match status" value="1"/>
</dbReference>
<protein>
    <submittedName>
        <fullName evidence="1">Uncharacterized protein</fullName>
    </submittedName>
</protein>
<dbReference type="InterPro" id="IPR027417">
    <property type="entry name" value="P-loop_NTPase"/>
</dbReference>
<sequence length="277" mass="30729">MAVHRLTPVIDPPELAKESSVAGPGLWNHSIDITGIQGSAVSGPLNMSLGDFLVDAANNGDEIMVVVDENCEVDLYDHILIMDMADNINIIIQPIGHVHRLGQLLQQCIWILCLNYTYDQWLWANAITKMMSQIVGEANIDKPALTHTDIEQAMEAMGTMDEAHVEETVSTMEDTAVKTQALDYIRRLMGARTDRSNWRTEDLAEPHRQQEFTMRRSHHAAMITSDTWTDSRVRVNFGAGEERRIVPSSFAPVVLSAEASSSVGDIGRFLIKAASDD</sequence>
<proteinExistence type="predicted"/>
<dbReference type="AlphaFoldDB" id="A0AAV9PW77"/>
<comment type="caution">
    <text evidence="1">The sequence shown here is derived from an EMBL/GenBank/DDBJ whole genome shotgun (WGS) entry which is preliminary data.</text>
</comment>
<accession>A0AAV9PW77</accession>
<dbReference type="Proteomes" id="UP001345827">
    <property type="component" value="Unassembled WGS sequence"/>
</dbReference>
<reference evidence="1 2" key="1">
    <citation type="submission" date="2023-06" db="EMBL/GenBank/DDBJ databases">
        <title>Black Yeasts Isolated from many extreme environments.</title>
        <authorList>
            <person name="Coleine C."/>
            <person name="Stajich J.E."/>
            <person name="Selbmann L."/>
        </authorList>
    </citation>
    <scope>NUCLEOTIDE SEQUENCE [LARGE SCALE GENOMIC DNA]</scope>
    <source>
        <strain evidence="1 2">CCFEE 5887</strain>
    </source>
</reference>
<name>A0AAV9PW77_9PEZI</name>
<dbReference type="EMBL" id="JAXLQG010000018">
    <property type="protein sequence ID" value="KAK5530832.1"/>
    <property type="molecule type" value="Genomic_DNA"/>
</dbReference>
<evidence type="ECO:0000313" key="2">
    <source>
        <dbReference type="Proteomes" id="UP001345827"/>
    </source>
</evidence>
<organism evidence="1 2">
    <name type="scientific">Vermiconidia calcicola</name>
    <dbReference type="NCBI Taxonomy" id="1690605"/>
    <lineage>
        <taxon>Eukaryota</taxon>
        <taxon>Fungi</taxon>
        <taxon>Dikarya</taxon>
        <taxon>Ascomycota</taxon>
        <taxon>Pezizomycotina</taxon>
        <taxon>Dothideomycetes</taxon>
        <taxon>Dothideomycetidae</taxon>
        <taxon>Mycosphaerellales</taxon>
        <taxon>Extremaceae</taxon>
        <taxon>Vermiconidia</taxon>
    </lineage>
</organism>
<gene>
    <name evidence="1" type="ORF">LTR25_008689</name>
</gene>